<dbReference type="RefSeq" id="XP_069227268.1">
    <property type="nucleotide sequence ID" value="XM_069375888.1"/>
</dbReference>
<evidence type="ECO:0000256" key="5">
    <source>
        <dbReference type="ARBA" id="ARBA00022898"/>
    </source>
</evidence>
<feature type="compositionally biased region" description="Polar residues" evidence="6">
    <location>
        <begin position="1"/>
        <end position="15"/>
    </location>
</feature>
<dbReference type="GeneID" id="96008726"/>
<keyword evidence="5" id="KW-0663">Pyridoxal phosphate</keyword>
<dbReference type="InterPro" id="IPR004839">
    <property type="entry name" value="Aminotransferase_I/II_large"/>
</dbReference>
<dbReference type="InterPro" id="IPR015421">
    <property type="entry name" value="PyrdxlP-dep_Trfase_major"/>
</dbReference>
<feature type="domain" description="Aminotransferase class I/classII large" evidence="7">
    <location>
        <begin position="212"/>
        <end position="426"/>
    </location>
</feature>
<dbReference type="PANTHER" id="PTHR42790">
    <property type="entry name" value="AMINOTRANSFERASE"/>
    <property type="match status" value="1"/>
</dbReference>
<comment type="cofactor">
    <cofactor evidence="1">
        <name>pyridoxal 5'-phosphate</name>
        <dbReference type="ChEBI" id="CHEBI:597326"/>
    </cofactor>
</comment>
<dbReference type="SUPFAM" id="SSF53383">
    <property type="entry name" value="PLP-dependent transferases"/>
    <property type="match status" value="1"/>
</dbReference>
<dbReference type="GO" id="GO:0030170">
    <property type="term" value="F:pyridoxal phosphate binding"/>
    <property type="evidence" value="ECO:0007669"/>
    <property type="project" value="InterPro"/>
</dbReference>
<dbReference type="Pfam" id="PF00155">
    <property type="entry name" value="Aminotran_1_2"/>
    <property type="match status" value="1"/>
</dbReference>
<evidence type="ECO:0000313" key="9">
    <source>
        <dbReference type="Proteomes" id="UP000803884"/>
    </source>
</evidence>
<proteinExistence type="inferred from homology"/>
<evidence type="ECO:0000256" key="3">
    <source>
        <dbReference type="ARBA" id="ARBA00022576"/>
    </source>
</evidence>
<evidence type="ECO:0000313" key="8">
    <source>
        <dbReference type="EMBL" id="KAL1584162.1"/>
    </source>
</evidence>
<name>A0AB34KJ99_9PEZI</name>
<evidence type="ECO:0000256" key="1">
    <source>
        <dbReference type="ARBA" id="ARBA00001933"/>
    </source>
</evidence>
<reference evidence="8 9" key="1">
    <citation type="journal article" date="2020" name="Microbiol. Resour. Announc.">
        <title>Draft Genome Sequence of a Cladosporium Species Isolated from the Mesophotic Ascidian Didemnum maculosum.</title>
        <authorList>
            <person name="Gioti A."/>
            <person name="Siaperas R."/>
            <person name="Nikolaivits E."/>
            <person name="Le Goff G."/>
            <person name="Ouazzani J."/>
            <person name="Kotoulas G."/>
            <person name="Topakas E."/>
        </authorList>
    </citation>
    <scope>NUCLEOTIDE SEQUENCE [LARGE SCALE GENOMIC DNA]</scope>
    <source>
        <strain evidence="8 9">TM138-S3</strain>
    </source>
</reference>
<dbReference type="EMBL" id="JAAQHG020000028">
    <property type="protein sequence ID" value="KAL1584162.1"/>
    <property type="molecule type" value="Genomic_DNA"/>
</dbReference>
<keyword evidence="4" id="KW-0808">Transferase</keyword>
<evidence type="ECO:0000256" key="4">
    <source>
        <dbReference type="ARBA" id="ARBA00022679"/>
    </source>
</evidence>
<comment type="similarity">
    <text evidence="2">Belongs to the class-I pyridoxal-phosphate-dependent aminotransferase family.</text>
</comment>
<keyword evidence="3" id="KW-0032">Aminotransferase</keyword>
<organism evidence="8 9">
    <name type="scientific">Cladosporium halotolerans</name>
    <dbReference type="NCBI Taxonomy" id="1052096"/>
    <lineage>
        <taxon>Eukaryota</taxon>
        <taxon>Fungi</taxon>
        <taxon>Dikarya</taxon>
        <taxon>Ascomycota</taxon>
        <taxon>Pezizomycotina</taxon>
        <taxon>Dothideomycetes</taxon>
        <taxon>Dothideomycetidae</taxon>
        <taxon>Cladosporiales</taxon>
        <taxon>Cladosporiaceae</taxon>
        <taxon>Cladosporium</taxon>
    </lineage>
</organism>
<protein>
    <recommendedName>
        <fullName evidence="7">Aminotransferase class I/classII large domain-containing protein</fullName>
    </recommendedName>
</protein>
<sequence length="649" mass="72658">MPPSSTHQSTDSGNDTRPPPKDLSHHLSRSTKTRAASSIKAFYKYFAIPGIGQLAGGLPNNYYFPFDTLEAKIAEPQRWQPTPNKPIDPPSEEEALAALDLNDKSKTQSSPLHQPQNTLEVPHTSSQKNPLKKIDLSTALQYGTAQGYPPLYYFIRQFTQENLHPNCPYKGGPEVILTCGNTDGFSKVLQAFTNEWSEEKDWVRDREGLLVEQFEYMNAVQSASPRGLNIAPVALDDEGMRADGPGGLKDVLENWDFKKGKRPHLMYTVTMGQNPTSGVQSLERRREIYALCQKYDVLIVEDDPYWYLQFPTATAVNTISTSDATNTSFNPTIPLLTTGEPRPAHWKSSGFDFLDSLVPSYINIDTDGRVLRLDTFSKTVAPGCRLGWITAQPAFVERILRITETTTQQPSGFVQSMIAELLLGPDHSGIAANIKKSGKPGLPAGDGWRIAGWVRWLEGLRGNYERRMNRMSRILDSGKDAVKTGRRNSFASLLAEDSDGDAEEWSVVEKQQLYSFDWPVGGMFVWLRVHFEGHPLYSHYAKKDALPRLSKALWIWWTRKPALVLVAPGTMFSPTAEIRDAEGWKYFRLCFAAIDEEELGKVSERLADGVKSFFGVRDAKVIEDLLDEDEKGEEAGEDVVQLTHMMGPC</sequence>
<feature type="region of interest" description="Disordered" evidence="6">
    <location>
        <begin position="105"/>
        <end position="130"/>
    </location>
</feature>
<evidence type="ECO:0000259" key="7">
    <source>
        <dbReference type="Pfam" id="PF00155"/>
    </source>
</evidence>
<dbReference type="CDD" id="cd00609">
    <property type="entry name" value="AAT_like"/>
    <property type="match status" value="1"/>
</dbReference>
<keyword evidence="9" id="KW-1185">Reference proteome</keyword>
<comment type="caution">
    <text evidence="8">The sequence shown here is derived from an EMBL/GenBank/DDBJ whole genome shotgun (WGS) entry which is preliminary data.</text>
</comment>
<accession>A0AB34KJ99</accession>
<feature type="region of interest" description="Disordered" evidence="6">
    <location>
        <begin position="1"/>
        <end position="33"/>
    </location>
</feature>
<gene>
    <name evidence="8" type="ORF">WHR41_07283</name>
</gene>
<dbReference type="PANTHER" id="PTHR42790:SF1">
    <property type="entry name" value="AROMATIC AMINO ACID AMINOTRANSFERASE, HYPOTHETICAL (EUROFUNG)"/>
    <property type="match status" value="1"/>
</dbReference>
<dbReference type="AlphaFoldDB" id="A0AB34KJ99"/>
<dbReference type="Proteomes" id="UP000803884">
    <property type="component" value="Unassembled WGS sequence"/>
</dbReference>
<dbReference type="GO" id="GO:1901605">
    <property type="term" value="P:alpha-amino acid metabolic process"/>
    <property type="evidence" value="ECO:0007669"/>
    <property type="project" value="TreeGrafter"/>
</dbReference>
<dbReference type="InterPro" id="IPR050859">
    <property type="entry name" value="Class-I_PLP-dep_aminotransf"/>
</dbReference>
<evidence type="ECO:0000256" key="2">
    <source>
        <dbReference type="ARBA" id="ARBA00007441"/>
    </source>
</evidence>
<dbReference type="GO" id="GO:0008483">
    <property type="term" value="F:transaminase activity"/>
    <property type="evidence" value="ECO:0007669"/>
    <property type="project" value="UniProtKB-KW"/>
</dbReference>
<dbReference type="InterPro" id="IPR015424">
    <property type="entry name" value="PyrdxlP-dep_Trfase"/>
</dbReference>
<feature type="compositionally biased region" description="Polar residues" evidence="6">
    <location>
        <begin position="107"/>
        <end position="129"/>
    </location>
</feature>
<evidence type="ECO:0000256" key="6">
    <source>
        <dbReference type="SAM" id="MobiDB-lite"/>
    </source>
</evidence>
<dbReference type="Gene3D" id="3.40.640.10">
    <property type="entry name" value="Type I PLP-dependent aspartate aminotransferase-like (Major domain)"/>
    <property type="match status" value="1"/>
</dbReference>